<name>A0A0E9VGR4_ANGAN</name>
<keyword evidence="1" id="KW-0472">Membrane</keyword>
<reference evidence="2" key="2">
    <citation type="journal article" date="2015" name="Fish Shellfish Immunol.">
        <title>Early steps in the European eel (Anguilla anguilla)-Vibrio vulnificus interaction in the gills: Role of the RtxA13 toxin.</title>
        <authorList>
            <person name="Callol A."/>
            <person name="Pajuelo D."/>
            <person name="Ebbesson L."/>
            <person name="Teles M."/>
            <person name="MacKenzie S."/>
            <person name="Amaro C."/>
        </authorList>
    </citation>
    <scope>NUCLEOTIDE SEQUENCE</scope>
</reference>
<proteinExistence type="predicted"/>
<dbReference type="AlphaFoldDB" id="A0A0E9VGR4"/>
<protein>
    <submittedName>
        <fullName evidence="2">Uncharacterized protein</fullName>
    </submittedName>
</protein>
<organism evidence="2">
    <name type="scientific">Anguilla anguilla</name>
    <name type="common">European freshwater eel</name>
    <name type="synonym">Muraena anguilla</name>
    <dbReference type="NCBI Taxonomy" id="7936"/>
    <lineage>
        <taxon>Eukaryota</taxon>
        <taxon>Metazoa</taxon>
        <taxon>Chordata</taxon>
        <taxon>Craniata</taxon>
        <taxon>Vertebrata</taxon>
        <taxon>Euteleostomi</taxon>
        <taxon>Actinopterygii</taxon>
        <taxon>Neopterygii</taxon>
        <taxon>Teleostei</taxon>
        <taxon>Anguilliformes</taxon>
        <taxon>Anguillidae</taxon>
        <taxon>Anguilla</taxon>
    </lineage>
</organism>
<keyword evidence="1" id="KW-1133">Transmembrane helix</keyword>
<reference evidence="2" key="1">
    <citation type="submission" date="2014-11" db="EMBL/GenBank/DDBJ databases">
        <authorList>
            <person name="Amaro Gonzalez C."/>
        </authorList>
    </citation>
    <scope>NUCLEOTIDE SEQUENCE</scope>
</reference>
<evidence type="ECO:0000313" key="2">
    <source>
        <dbReference type="EMBL" id="JAH76388.1"/>
    </source>
</evidence>
<accession>A0A0E9VGR4</accession>
<keyword evidence="1" id="KW-0812">Transmembrane</keyword>
<dbReference type="EMBL" id="GBXM01032189">
    <property type="protein sequence ID" value="JAH76388.1"/>
    <property type="molecule type" value="Transcribed_RNA"/>
</dbReference>
<evidence type="ECO:0000256" key="1">
    <source>
        <dbReference type="SAM" id="Phobius"/>
    </source>
</evidence>
<feature type="transmembrane region" description="Helical" evidence="1">
    <location>
        <begin position="7"/>
        <end position="25"/>
    </location>
</feature>
<sequence length="28" mass="3310">MYVMPLLDCWSQLALSVFGFGLWRLSLY</sequence>